<protein>
    <submittedName>
        <fullName evidence="1">Uncharacterized protein</fullName>
    </submittedName>
</protein>
<reference evidence="1" key="2">
    <citation type="submission" date="2013-05" db="EMBL/GenBank/DDBJ databases">
        <authorList>
            <person name="Carter J.-M."/>
            <person name="Baker S.C."/>
            <person name="Pink R."/>
            <person name="Carter D.R.F."/>
            <person name="Collins A."/>
            <person name="Tomlin J."/>
            <person name="Gibbs M."/>
            <person name="Breuker C.J."/>
        </authorList>
    </citation>
    <scope>NUCLEOTIDE SEQUENCE</scope>
    <source>
        <tissue evidence="1">Ovary</tissue>
    </source>
</reference>
<dbReference type="AlphaFoldDB" id="S4PSR6"/>
<reference evidence="1" key="1">
    <citation type="journal article" date="2013" name="BMC Genomics">
        <title>Unscrambling butterfly oogenesis.</title>
        <authorList>
            <person name="Carter J.M."/>
            <person name="Baker S.C."/>
            <person name="Pink R."/>
            <person name="Carter D.R."/>
            <person name="Collins A."/>
            <person name="Tomlin J."/>
            <person name="Gibbs M."/>
            <person name="Breuker C.J."/>
        </authorList>
    </citation>
    <scope>NUCLEOTIDE SEQUENCE</scope>
    <source>
        <tissue evidence="1">Ovary</tissue>
    </source>
</reference>
<proteinExistence type="predicted"/>
<organism evidence="1">
    <name type="scientific">Pararge aegeria</name>
    <name type="common">speckled wood butterfly</name>
    <dbReference type="NCBI Taxonomy" id="116150"/>
    <lineage>
        <taxon>Eukaryota</taxon>
        <taxon>Metazoa</taxon>
        <taxon>Ecdysozoa</taxon>
        <taxon>Arthropoda</taxon>
        <taxon>Hexapoda</taxon>
        <taxon>Insecta</taxon>
        <taxon>Pterygota</taxon>
        <taxon>Neoptera</taxon>
        <taxon>Endopterygota</taxon>
        <taxon>Lepidoptera</taxon>
        <taxon>Glossata</taxon>
        <taxon>Ditrysia</taxon>
        <taxon>Papilionoidea</taxon>
        <taxon>Nymphalidae</taxon>
        <taxon>Satyrinae</taxon>
        <taxon>Satyrini</taxon>
        <taxon>Parargina</taxon>
        <taxon>Pararge</taxon>
    </lineage>
</organism>
<evidence type="ECO:0000313" key="1">
    <source>
        <dbReference type="EMBL" id="JAA79237.1"/>
    </source>
</evidence>
<accession>S4PSR6</accession>
<feature type="non-terminal residue" evidence="1">
    <location>
        <position position="154"/>
    </location>
</feature>
<name>S4PSR6_9NEOP</name>
<dbReference type="EMBL" id="GAIX01013323">
    <property type="protein sequence ID" value="JAA79237.1"/>
    <property type="molecule type" value="Transcribed_RNA"/>
</dbReference>
<sequence length="154" mass="18527">MQKLKLPDPNNAFLPKSICNMQEQIRKYCNQIGWFSDPEEVVCKVVAILPNELVDTSIPSDQFSQYFHNYDLIDLLNVIVYAKINSLDNFENRFAMYKKPVLDEYRNIHWLFEIEVYSKAKHKVLEYEDELDYFIEAKRRRLDEDSQEYLMLEE</sequence>